<evidence type="ECO:0000313" key="1">
    <source>
        <dbReference type="EMBL" id="CAA2136788.1"/>
    </source>
</evidence>
<dbReference type="EMBL" id="LR743510">
    <property type="protein sequence ID" value="CAA2136788.1"/>
    <property type="molecule type" value="Genomic_DNA"/>
</dbReference>
<sequence length="71" mass="7582">MNSSGHGARTDNSSWSANRRLARQYSLSRDGLVCSGDRGSAVGVFRFMNANQADCPIAGMARVLGVSKAKY</sequence>
<name>A0A679JY58_9HYPH</name>
<accession>A0A679JY58</accession>
<reference evidence="1" key="1">
    <citation type="submission" date="2019-12" db="EMBL/GenBank/DDBJ databases">
        <authorList>
            <person name="Cremers G."/>
        </authorList>
    </citation>
    <scope>NUCLEOTIDE SEQUENCE</scope>
    <source>
        <strain evidence="1">Mbul2</strain>
        <plasmid evidence="1">1</plasmid>
    </source>
</reference>
<organism evidence="1">
    <name type="scientific">Methylobacterium bullatum</name>
    <dbReference type="NCBI Taxonomy" id="570505"/>
    <lineage>
        <taxon>Bacteria</taxon>
        <taxon>Pseudomonadati</taxon>
        <taxon>Pseudomonadota</taxon>
        <taxon>Alphaproteobacteria</taxon>
        <taxon>Hyphomicrobiales</taxon>
        <taxon>Methylobacteriaceae</taxon>
        <taxon>Methylobacterium</taxon>
    </lineage>
</organism>
<proteinExistence type="predicted"/>
<geneLocation type="plasmid" evidence="1">
    <name>1</name>
</geneLocation>
<gene>
    <name evidence="1" type="ORF">MBLL_00337</name>
</gene>
<keyword evidence="1" id="KW-0614">Plasmid</keyword>
<protein>
    <submittedName>
        <fullName evidence="1">Uncharacterized protein</fullName>
    </submittedName>
</protein>
<dbReference type="AlphaFoldDB" id="A0A679JY58"/>